<protein>
    <submittedName>
        <fullName evidence="2">Uncharacterized protein</fullName>
    </submittedName>
</protein>
<evidence type="ECO:0000256" key="1">
    <source>
        <dbReference type="SAM" id="Phobius"/>
    </source>
</evidence>
<accession>A0A3D8HFC2</accession>
<organism evidence="2 3">
    <name type="scientific">Parabacteroides acidifaciens</name>
    <dbReference type="NCBI Taxonomy" id="2290935"/>
    <lineage>
        <taxon>Bacteria</taxon>
        <taxon>Pseudomonadati</taxon>
        <taxon>Bacteroidota</taxon>
        <taxon>Bacteroidia</taxon>
        <taxon>Bacteroidales</taxon>
        <taxon>Tannerellaceae</taxon>
        <taxon>Parabacteroides</taxon>
    </lineage>
</organism>
<name>A0A3D8HFC2_9BACT</name>
<reference evidence="2 3" key="1">
    <citation type="submission" date="2018-07" db="EMBL/GenBank/DDBJ databases">
        <title>Parabacteroides acidifaciens nov. sp., isolated from human feces.</title>
        <authorList>
            <person name="Wang Y.J."/>
        </authorList>
    </citation>
    <scope>NUCLEOTIDE SEQUENCE [LARGE SCALE GENOMIC DNA]</scope>
    <source>
        <strain evidence="2 3">426-9</strain>
    </source>
</reference>
<evidence type="ECO:0000313" key="3">
    <source>
        <dbReference type="Proteomes" id="UP000256321"/>
    </source>
</evidence>
<dbReference type="Proteomes" id="UP000256321">
    <property type="component" value="Unassembled WGS sequence"/>
</dbReference>
<comment type="caution">
    <text evidence="2">The sequence shown here is derived from an EMBL/GenBank/DDBJ whole genome shotgun (WGS) entry which is preliminary data.</text>
</comment>
<gene>
    <name evidence="2" type="ORF">DWU89_10030</name>
</gene>
<proteinExistence type="predicted"/>
<keyword evidence="1" id="KW-1133">Transmembrane helix</keyword>
<evidence type="ECO:0000313" key="2">
    <source>
        <dbReference type="EMBL" id="RDU49342.1"/>
    </source>
</evidence>
<keyword evidence="1" id="KW-0812">Transmembrane</keyword>
<feature type="transmembrane region" description="Helical" evidence="1">
    <location>
        <begin position="12"/>
        <end position="31"/>
    </location>
</feature>
<dbReference type="AlphaFoldDB" id="A0A3D8HFC2"/>
<dbReference type="EMBL" id="QREV01000019">
    <property type="protein sequence ID" value="RDU49342.1"/>
    <property type="molecule type" value="Genomic_DNA"/>
</dbReference>
<keyword evidence="1" id="KW-0472">Membrane</keyword>
<sequence>MAEGRGYCTFPHFYIIFPFFFVYFISAAFFWDNRDCLPLYDPTSSAGTGTFIRIKMQSINTFIRIKMYYQRTFIQIKQKRIYFFILSLLVNSYFK</sequence>